<protein>
    <submittedName>
        <fullName evidence="1">Uncharacterized protein</fullName>
    </submittedName>
</protein>
<sequence>MGDDDSGMDVAQSAAVLWQAGLARGYYEQLTRCQPIYGTKKPRVRGWTPEKCRVLVERVEAPPDCQKEKRFAFYNRAPFTS</sequence>
<gene>
    <name evidence="1" type="ORF">BaRGS_00040495</name>
</gene>
<keyword evidence="2" id="KW-1185">Reference proteome</keyword>
<dbReference type="EMBL" id="JACVVK020000827">
    <property type="protein sequence ID" value="KAK7442800.1"/>
    <property type="molecule type" value="Genomic_DNA"/>
</dbReference>
<dbReference type="Proteomes" id="UP001519460">
    <property type="component" value="Unassembled WGS sequence"/>
</dbReference>
<accession>A0ABD0J062</accession>
<reference evidence="1 2" key="1">
    <citation type="journal article" date="2023" name="Sci. Data">
        <title>Genome assembly of the Korean intertidal mud-creeper Batillaria attramentaria.</title>
        <authorList>
            <person name="Patra A.K."/>
            <person name="Ho P.T."/>
            <person name="Jun S."/>
            <person name="Lee S.J."/>
            <person name="Kim Y."/>
            <person name="Won Y.J."/>
        </authorList>
    </citation>
    <scope>NUCLEOTIDE SEQUENCE [LARGE SCALE GENOMIC DNA]</scope>
    <source>
        <strain evidence="1">Wonlab-2016</strain>
    </source>
</reference>
<dbReference type="AlphaFoldDB" id="A0ABD0J062"/>
<comment type="caution">
    <text evidence="1">The sequence shown here is derived from an EMBL/GenBank/DDBJ whole genome shotgun (WGS) entry which is preliminary data.</text>
</comment>
<evidence type="ECO:0000313" key="1">
    <source>
        <dbReference type="EMBL" id="KAK7442800.1"/>
    </source>
</evidence>
<evidence type="ECO:0000313" key="2">
    <source>
        <dbReference type="Proteomes" id="UP001519460"/>
    </source>
</evidence>
<name>A0ABD0J062_9CAEN</name>
<organism evidence="1 2">
    <name type="scientific">Batillaria attramentaria</name>
    <dbReference type="NCBI Taxonomy" id="370345"/>
    <lineage>
        <taxon>Eukaryota</taxon>
        <taxon>Metazoa</taxon>
        <taxon>Spiralia</taxon>
        <taxon>Lophotrochozoa</taxon>
        <taxon>Mollusca</taxon>
        <taxon>Gastropoda</taxon>
        <taxon>Caenogastropoda</taxon>
        <taxon>Sorbeoconcha</taxon>
        <taxon>Cerithioidea</taxon>
        <taxon>Batillariidae</taxon>
        <taxon>Batillaria</taxon>
    </lineage>
</organism>
<proteinExistence type="predicted"/>